<name>A0A3S5BCQ2_9PLAT</name>
<comment type="caution">
    <text evidence="2">The sequence shown here is derived from an EMBL/GenBank/DDBJ whole genome shotgun (WGS) entry which is preliminary data.</text>
</comment>
<evidence type="ECO:0000313" key="3">
    <source>
        <dbReference type="Proteomes" id="UP000784294"/>
    </source>
</evidence>
<proteinExistence type="predicted"/>
<accession>A0A3S5BCQ2</accession>
<dbReference type="EMBL" id="CAAALY010042559">
    <property type="protein sequence ID" value="VEL19649.1"/>
    <property type="molecule type" value="Genomic_DNA"/>
</dbReference>
<feature type="transmembrane region" description="Helical" evidence="1">
    <location>
        <begin position="34"/>
        <end position="54"/>
    </location>
</feature>
<protein>
    <submittedName>
        <fullName evidence="2">Uncharacterized protein</fullName>
    </submittedName>
</protein>
<gene>
    <name evidence="2" type="ORF">PXEA_LOCUS13089</name>
</gene>
<evidence type="ECO:0000256" key="1">
    <source>
        <dbReference type="SAM" id="Phobius"/>
    </source>
</evidence>
<evidence type="ECO:0000313" key="2">
    <source>
        <dbReference type="EMBL" id="VEL19649.1"/>
    </source>
</evidence>
<dbReference type="Proteomes" id="UP000784294">
    <property type="component" value="Unassembled WGS sequence"/>
</dbReference>
<dbReference type="AlphaFoldDB" id="A0A3S5BCQ2"/>
<keyword evidence="1" id="KW-1133">Transmembrane helix</keyword>
<reference evidence="2" key="1">
    <citation type="submission" date="2018-11" db="EMBL/GenBank/DDBJ databases">
        <authorList>
            <consortium name="Pathogen Informatics"/>
        </authorList>
    </citation>
    <scope>NUCLEOTIDE SEQUENCE</scope>
</reference>
<organism evidence="2 3">
    <name type="scientific">Protopolystoma xenopodis</name>
    <dbReference type="NCBI Taxonomy" id="117903"/>
    <lineage>
        <taxon>Eukaryota</taxon>
        <taxon>Metazoa</taxon>
        <taxon>Spiralia</taxon>
        <taxon>Lophotrochozoa</taxon>
        <taxon>Platyhelminthes</taxon>
        <taxon>Monogenea</taxon>
        <taxon>Polyopisthocotylea</taxon>
        <taxon>Polystomatidea</taxon>
        <taxon>Polystomatidae</taxon>
        <taxon>Protopolystoma</taxon>
    </lineage>
</organism>
<keyword evidence="1" id="KW-0472">Membrane</keyword>
<sequence>MLALVWGGELSEATSPMRPFPLAVHHTTDSGESVPFRSLFALFILLFTLFILVIGNPGAMDFSHDNPFIGITLSGLYRSATKS</sequence>
<keyword evidence="3" id="KW-1185">Reference proteome</keyword>
<keyword evidence="1" id="KW-0812">Transmembrane</keyword>